<name>A0A540MFF6_MALBA</name>
<dbReference type="EMBL" id="VIEB01000272">
    <property type="protein sequence ID" value="TQD97470.1"/>
    <property type="molecule type" value="Genomic_DNA"/>
</dbReference>
<protein>
    <submittedName>
        <fullName evidence="1">Uncharacterized protein</fullName>
    </submittedName>
</protein>
<organism evidence="1 2">
    <name type="scientific">Malus baccata</name>
    <name type="common">Siberian crab apple</name>
    <name type="synonym">Pyrus baccata</name>
    <dbReference type="NCBI Taxonomy" id="106549"/>
    <lineage>
        <taxon>Eukaryota</taxon>
        <taxon>Viridiplantae</taxon>
        <taxon>Streptophyta</taxon>
        <taxon>Embryophyta</taxon>
        <taxon>Tracheophyta</taxon>
        <taxon>Spermatophyta</taxon>
        <taxon>Magnoliopsida</taxon>
        <taxon>eudicotyledons</taxon>
        <taxon>Gunneridae</taxon>
        <taxon>Pentapetalae</taxon>
        <taxon>rosids</taxon>
        <taxon>fabids</taxon>
        <taxon>Rosales</taxon>
        <taxon>Rosaceae</taxon>
        <taxon>Amygdaloideae</taxon>
        <taxon>Maleae</taxon>
        <taxon>Malus</taxon>
    </lineage>
</organism>
<evidence type="ECO:0000313" key="1">
    <source>
        <dbReference type="EMBL" id="TQD97470.1"/>
    </source>
</evidence>
<sequence>MPDLVKVGCSFNSGDKFPRFLARATFFRLILGYHWPPNGPKKGRTITVCGTVVDGAWSTGASTKRITA</sequence>
<dbReference type="AlphaFoldDB" id="A0A540MFF6"/>
<reference evidence="1 2" key="1">
    <citation type="journal article" date="2019" name="G3 (Bethesda)">
        <title>Sequencing of a Wild Apple (Malus baccata) Genome Unravels the Differences Between Cultivated and Wild Apple Species Regarding Disease Resistance and Cold Tolerance.</title>
        <authorList>
            <person name="Chen X."/>
        </authorList>
    </citation>
    <scope>NUCLEOTIDE SEQUENCE [LARGE SCALE GENOMIC DNA]</scope>
    <source>
        <strain evidence="2">cv. Shandingzi</strain>
        <tissue evidence="1">Leaves</tissue>
    </source>
</reference>
<keyword evidence="2" id="KW-1185">Reference proteome</keyword>
<gene>
    <name evidence="1" type="ORF">C1H46_016931</name>
</gene>
<proteinExistence type="predicted"/>
<comment type="caution">
    <text evidence="1">The sequence shown here is derived from an EMBL/GenBank/DDBJ whole genome shotgun (WGS) entry which is preliminary data.</text>
</comment>
<dbReference type="Proteomes" id="UP000315295">
    <property type="component" value="Unassembled WGS sequence"/>
</dbReference>
<evidence type="ECO:0000313" key="2">
    <source>
        <dbReference type="Proteomes" id="UP000315295"/>
    </source>
</evidence>
<accession>A0A540MFF6</accession>